<evidence type="ECO:0000313" key="6">
    <source>
        <dbReference type="Proteomes" id="UP000221653"/>
    </source>
</evidence>
<dbReference type="EC" id="3.5.1.4" evidence="3"/>
<dbReference type="InterPro" id="IPR020556">
    <property type="entry name" value="Amidase_CS"/>
</dbReference>
<evidence type="ECO:0000256" key="1">
    <source>
        <dbReference type="ARBA" id="ARBA00001311"/>
    </source>
</evidence>
<name>A0A2A9DQG7_9CORY</name>
<dbReference type="Proteomes" id="UP000221653">
    <property type="component" value="Unassembled WGS sequence"/>
</dbReference>
<dbReference type="STRING" id="1724.GCA_001044175_00919"/>
<dbReference type="OrthoDB" id="5175573at2"/>
<dbReference type="Gene3D" id="3.90.1300.10">
    <property type="entry name" value="Amidase signature (AS) domain"/>
    <property type="match status" value="1"/>
</dbReference>
<comment type="caution">
    <text evidence="5">The sequence shown here is derived from an EMBL/GenBank/DDBJ whole genome shotgun (WGS) entry which is preliminary data.</text>
</comment>
<sequence length="387" mass="40979">MLEHLTRAIASLSPSEHGFAYYDPTATPSGRGRLSGWIIPAKDLDHVAGMPTTFGAAQRTVMATTTSRFVQQLLDQGALVPGKSAVSELGMSIDAEPRGLPAVDNPLYPGCTPGGSSGGAAVMVARGLVRAAHASDAGGSIRVPAAATGTVGFKPSSPELAAQGFITTTVSDQAFLHEIRPHRRPMRIALLTDPLFAPSSVDPRWARAATEAAATLARLGHTVERVWPYPDVTDTFMHFRRLISQKVAGLDEHEGLAGWLSQQGRAVSRRQLTAAQRHSSQLAAHVADHYRADMLLTPTLAYDPPATGTFSSLEPAQNFDAQTLWSPWCSLFNLSGTAAISVPWARPGAPGLPPVAVHLGALDATDAEVIGVAKELEAHNGLGHRRR</sequence>
<comment type="catalytic activity">
    <reaction evidence="1">
        <text>a monocarboxylic acid amide + H2O = a monocarboxylate + NH4(+)</text>
        <dbReference type="Rhea" id="RHEA:12020"/>
        <dbReference type="ChEBI" id="CHEBI:15377"/>
        <dbReference type="ChEBI" id="CHEBI:28938"/>
        <dbReference type="ChEBI" id="CHEBI:35757"/>
        <dbReference type="ChEBI" id="CHEBI:83628"/>
        <dbReference type="EC" id="3.5.1.4"/>
    </reaction>
</comment>
<dbReference type="InterPro" id="IPR036928">
    <property type="entry name" value="AS_sf"/>
</dbReference>
<keyword evidence="6" id="KW-1185">Reference proteome</keyword>
<evidence type="ECO:0000259" key="4">
    <source>
        <dbReference type="Pfam" id="PF01425"/>
    </source>
</evidence>
<dbReference type="RefSeq" id="WP_098389254.1">
    <property type="nucleotide sequence ID" value="NZ_LS483464.1"/>
</dbReference>
<reference evidence="5 6" key="1">
    <citation type="submission" date="2017-10" db="EMBL/GenBank/DDBJ databases">
        <title>Sequencing the genomes of 1000 actinobacteria strains.</title>
        <authorList>
            <person name="Klenk H.-P."/>
        </authorList>
    </citation>
    <scope>NUCLEOTIDE SEQUENCE [LARGE SCALE GENOMIC DNA]</scope>
    <source>
        <strain evidence="5 6">DSM 20688</strain>
    </source>
</reference>
<dbReference type="EMBL" id="PDJF01000001">
    <property type="protein sequence ID" value="PFG28834.1"/>
    <property type="molecule type" value="Genomic_DNA"/>
</dbReference>
<dbReference type="AlphaFoldDB" id="A0A2A9DQG7"/>
<evidence type="ECO:0000256" key="2">
    <source>
        <dbReference type="ARBA" id="ARBA00009199"/>
    </source>
</evidence>
<dbReference type="PROSITE" id="PS00571">
    <property type="entry name" value="AMIDASES"/>
    <property type="match status" value="1"/>
</dbReference>
<dbReference type="PANTHER" id="PTHR11895">
    <property type="entry name" value="TRANSAMIDASE"/>
    <property type="match status" value="1"/>
</dbReference>
<organism evidence="5 6">
    <name type="scientific">Corynebacterium renale</name>
    <dbReference type="NCBI Taxonomy" id="1724"/>
    <lineage>
        <taxon>Bacteria</taxon>
        <taxon>Bacillati</taxon>
        <taxon>Actinomycetota</taxon>
        <taxon>Actinomycetes</taxon>
        <taxon>Mycobacteriales</taxon>
        <taxon>Corynebacteriaceae</taxon>
        <taxon>Corynebacterium</taxon>
    </lineage>
</organism>
<protein>
    <recommendedName>
        <fullName evidence="3">amidase</fullName>
        <ecNumber evidence="3">3.5.1.4</ecNumber>
    </recommendedName>
</protein>
<evidence type="ECO:0000313" key="5">
    <source>
        <dbReference type="EMBL" id="PFG28834.1"/>
    </source>
</evidence>
<proteinExistence type="inferred from homology"/>
<comment type="similarity">
    <text evidence="2">Belongs to the amidase family.</text>
</comment>
<dbReference type="InterPro" id="IPR023631">
    <property type="entry name" value="Amidase_dom"/>
</dbReference>
<dbReference type="GO" id="GO:0004040">
    <property type="term" value="F:amidase activity"/>
    <property type="evidence" value="ECO:0007669"/>
    <property type="project" value="UniProtKB-EC"/>
</dbReference>
<dbReference type="InterPro" id="IPR000120">
    <property type="entry name" value="Amidase"/>
</dbReference>
<dbReference type="SUPFAM" id="SSF75304">
    <property type="entry name" value="Amidase signature (AS) enzymes"/>
    <property type="match status" value="1"/>
</dbReference>
<dbReference type="Pfam" id="PF01425">
    <property type="entry name" value="Amidase"/>
    <property type="match status" value="2"/>
</dbReference>
<dbReference type="PANTHER" id="PTHR11895:SF7">
    <property type="entry name" value="GLUTAMYL-TRNA(GLN) AMIDOTRANSFERASE SUBUNIT A, MITOCHONDRIAL"/>
    <property type="match status" value="1"/>
</dbReference>
<feature type="domain" description="Amidase" evidence="4">
    <location>
        <begin position="30"/>
        <end position="167"/>
    </location>
</feature>
<gene>
    <name evidence="5" type="ORF">ATK06_1960</name>
</gene>
<evidence type="ECO:0000256" key="3">
    <source>
        <dbReference type="ARBA" id="ARBA00012922"/>
    </source>
</evidence>
<feature type="domain" description="Amidase" evidence="4">
    <location>
        <begin position="266"/>
        <end position="369"/>
    </location>
</feature>
<accession>A0A2A9DQG7</accession>